<proteinExistence type="predicted"/>
<dbReference type="EMBL" id="CP001358">
    <property type="protein sequence ID" value="ACL49129.1"/>
    <property type="molecule type" value="Genomic_DNA"/>
</dbReference>
<dbReference type="STRING" id="525146.Ddes_1226"/>
<gene>
    <name evidence="1" type="ordered locus">Ddes_1226</name>
</gene>
<protein>
    <submittedName>
        <fullName evidence="1">Regulatory protein MerR</fullName>
    </submittedName>
</protein>
<organism evidence="1">
    <name type="scientific">Desulfovibrio desulfuricans (strain ATCC 27774 / DSM 6949 / MB)</name>
    <dbReference type="NCBI Taxonomy" id="525146"/>
    <lineage>
        <taxon>Bacteria</taxon>
        <taxon>Pseudomonadati</taxon>
        <taxon>Thermodesulfobacteriota</taxon>
        <taxon>Desulfovibrionia</taxon>
        <taxon>Desulfovibrionales</taxon>
        <taxon>Desulfovibrionaceae</taxon>
        <taxon>Desulfovibrio</taxon>
    </lineage>
</organism>
<dbReference type="AlphaFoldDB" id="B8J052"/>
<dbReference type="HOGENOM" id="CLU_2769044_0_0_7"/>
<name>B8J052_DESDA</name>
<accession>B8J052</accession>
<evidence type="ECO:0000313" key="1">
    <source>
        <dbReference type="EMBL" id="ACL49129.1"/>
    </source>
</evidence>
<sequence length="69" mass="7984">MNSSDAFISSKKLAELCGVSLRTVEGWRRRKQGPLYEKRPNRTVRYPLATAIAYAEEYSGRSIARERYE</sequence>
<dbReference type="InterPro" id="IPR009061">
    <property type="entry name" value="DNA-bd_dom_put_sf"/>
</dbReference>
<dbReference type="KEGG" id="dds:Ddes_1226"/>
<dbReference type="SUPFAM" id="SSF46955">
    <property type="entry name" value="Putative DNA-binding domain"/>
    <property type="match status" value="1"/>
</dbReference>
<dbReference type="Gene3D" id="1.10.10.10">
    <property type="entry name" value="Winged helix-like DNA-binding domain superfamily/Winged helix DNA-binding domain"/>
    <property type="match status" value="1"/>
</dbReference>
<reference evidence="1" key="1">
    <citation type="submission" date="2009-01" db="EMBL/GenBank/DDBJ databases">
        <title>Complete sequence of Desulfovibrio desulfuricans subsp. desulfuricans str. ATCC 27774.</title>
        <authorList>
            <consortium name="US DOE Joint Genome Institute"/>
            <person name="Lucas S."/>
            <person name="Copeland A."/>
            <person name="Lapidus A."/>
            <person name="Glavina del Rio T."/>
            <person name="Tice H."/>
            <person name="Bruce D."/>
            <person name="Goodwin L."/>
            <person name="Pitluck S."/>
            <person name="Sims D."/>
            <person name="Lu M."/>
            <person name="Kiss H."/>
            <person name="Meineke L."/>
            <person name="Brettin T."/>
            <person name="Detter J.C."/>
            <person name="Han C."/>
            <person name="Larimer F."/>
            <person name="Land M."/>
            <person name="Hauser L."/>
            <person name="Kyrpides N."/>
            <person name="Ovchinnikova G."/>
            <person name="Hazen T.C."/>
        </authorList>
    </citation>
    <scope>NUCLEOTIDE SEQUENCE [LARGE SCALE GENOMIC DNA]</scope>
    <source>
        <strain evidence="1">ATCC 27774</strain>
    </source>
</reference>
<dbReference type="InterPro" id="IPR036388">
    <property type="entry name" value="WH-like_DNA-bd_sf"/>
</dbReference>